<evidence type="ECO:0000313" key="2">
    <source>
        <dbReference type="Proteomes" id="UP001296967"/>
    </source>
</evidence>
<sequence length="257" mass="28673">MSRYIPLSPQRFGELRWQRFRDYRHTLGVHLTPVAAPEVSAAAAHLPLAFARDAQGKRLLCALTGLREGVNHCLDARQAWLAGYTPALLRSHPFRLLPPPPEKGEAHQRVLCVDIDSPWVGPDGDQAFLDGERMSPAVEEIFQFLGQLAQHLARTEQAVAALETAGLLIPWTIEDEQDQPLRGLQRVDETALAKLDAEPLAELHRQGALALAYAQMVSTHQLPALQTRARQLERQAPREDLGDFFGGQSELQFDFNQ</sequence>
<organism evidence="1 2">
    <name type="scientific">Halochromatium salexigens</name>
    <name type="common">Chromatium salexigens</name>
    <dbReference type="NCBI Taxonomy" id="49447"/>
    <lineage>
        <taxon>Bacteria</taxon>
        <taxon>Pseudomonadati</taxon>
        <taxon>Pseudomonadota</taxon>
        <taxon>Gammaproteobacteria</taxon>
        <taxon>Chromatiales</taxon>
        <taxon>Chromatiaceae</taxon>
        <taxon>Halochromatium</taxon>
    </lineage>
</organism>
<dbReference type="RefSeq" id="WP_201244643.1">
    <property type="nucleotide sequence ID" value="NZ_NHSF01000046.1"/>
</dbReference>
<gene>
    <name evidence="1" type="ORF">CCR82_06700</name>
</gene>
<reference evidence="1" key="2">
    <citation type="journal article" date="2020" name="Microorganisms">
        <title>Osmotic Adaptation and Compatible Solute Biosynthesis of Phototrophic Bacteria as Revealed from Genome Analyses.</title>
        <authorList>
            <person name="Imhoff J.F."/>
            <person name="Rahn T."/>
            <person name="Kunzel S."/>
            <person name="Keller A."/>
            <person name="Neulinger S.C."/>
        </authorList>
    </citation>
    <scope>NUCLEOTIDE SEQUENCE</scope>
    <source>
        <strain evidence="1">DSM 4395</strain>
    </source>
</reference>
<keyword evidence="2" id="KW-1185">Reference proteome</keyword>
<name>A0AAJ0UEZ5_HALSE</name>
<reference evidence="1" key="1">
    <citation type="submission" date="2017-05" db="EMBL/GenBank/DDBJ databases">
        <authorList>
            <person name="Imhoff J.F."/>
            <person name="Rahn T."/>
            <person name="Kuenzel S."/>
            <person name="Neulinger S.C."/>
        </authorList>
    </citation>
    <scope>NUCLEOTIDE SEQUENCE</scope>
    <source>
        <strain evidence="1">DSM 4395</strain>
    </source>
</reference>
<dbReference type="EMBL" id="NHSF01000046">
    <property type="protein sequence ID" value="MBK5930220.1"/>
    <property type="molecule type" value="Genomic_DNA"/>
</dbReference>
<evidence type="ECO:0000313" key="1">
    <source>
        <dbReference type="EMBL" id="MBK5930220.1"/>
    </source>
</evidence>
<dbReference type="InterPro" id="IPR010836">
    <property type="entry name" value="SapC"/>
</dbReference>
<protein>
    <recommendedName>
        <fullName evidence="3">SapC protein</fullName>
    </recommendedName>
</protein>
<dbReference type="Proteomes" id="UP001296967">
    <property type="component" value="Unassembled WGS sequence"/>
</dbReference>
<dbReference type="AlphaFoldDB" id="A0AAJ0UEZ5"/>
<proteinExistence type="predicted"/>
<evidence type="ECO:0008006" key="3">
    <source>
        <dbReference type="Google" id="ProtNLM"/>
    </source>
</evidence>
<comment type="caution">
    <text evidence="1">The sequence shown here is derived from an EMBL/GenBank/DDBJ whole genome shotgun (WGS) entry which is preliminary data.</text>
</comment>
<dbReference type="Pfam" id="PF07277">
    <property type="entry name" value="SapC"/>
    <property type="match status" value="1"/>
</dbReference>
<accession>A0AAJ0UEZ5</accession>